<organism evidence="1 2">
    <name type="scientific">Roseateles toxinivorans</name>
    <dbReference type="NCBI Taxonomy" id="270368"/>
    <lineage>
        <taxon>Bacteria</taxon>
        <taxon>Pseudomonadati</taxon>
        <taxon>Pseudomonadota</taxon>
        <taxon>Betaproteobacteria</taxon>
        <taxon>Burkholderiales</taxon>
        <taxon>Sphaerotilaceae</taxon>
        <taxon>Roseateles</taxon>
    </lineage>
</organism>
<comment type="caution">
    <text evidence="1">The sequence shown here is derived from an EMBL/GenBank/DDBJ whole genome shotgun (WGS) entry which is preliminary data.</text>
</comment>
<sequence length="160" mass="17965">MSAAVIVNPKLAAASFGKAIQPLLTGRERYAMLGVRLVAYAFPFLDVELDWSAHGRTIRLRVDGTDYPYRPVGGWWIDASGERLMPGQQAVPASNGFHLNKQDGTTPAPWFCFMGWREYHDHQGHQEVSWASIRNVPRYSVLQLIVQLQRELNKTGVTLG</sequence>
<evidence type="ECO:0000313" key="2">
    <source>
        <dbReference type="Proteomes" id="UP000295361"/>
    </source>
</evidence>
<keyword evidence="2" id="KW-1185">Reference proteome</keyword>
<dbReference type="AlphaFoldDB" id="A0A4V3CTN8"/>
<dbReference type="InParanoid" id="A0A4V3CTN8"/>
<dbReference type="Proteomes" id="UP000295361">
    <property type="component" value="Unassembled WGS sequence"/>
</dbReference>
<name>A0A4V3CTN8_9BURK</name>
<dbReference type="OrthoDB" id="9152884at2"/>
<dbReference type="EMBL" id="SNXS01000002">
    <property type="protein sequence ID" value="TDP72994.1"/>
    <property type="molecule type" value="Genomic_DNA"/>
</dbReference>
<gene>
    <name evidence="1" type="ORF">DES47_102740</name>
</gene>
<dbReference type="RefSeq" id="WP_133700412.1">
    <property type="nucleotide sequence ID" value="NZ_SNXS01000002.1"/>
</dbReference>
<accession>A0A4V3CTN8</accession>
<proteinExistence type="predicted"/>
<protein>
    <submittedName>
        <fullName evidence="1">Uncharacterized protein</fullName>
    </submittedName>
</protein>
<evidence type="ECO:0000313" key="1">
    <source>
        <dbReference type="EMBL" id="TDP72994.1"/>
    </source>
</evidence>
<reference evidence="1 2" key="1">
    <citation type="submission" date="2019-03" db="EMBL/GenBank/DDBJ databases">
        <title>Genomic Encyclopedia of Type Strains, Phase IV (KMG-IV): sequencing the most valuable type-strain genomes for metagenomic binning, comparative biology and taxonomic classification.</title>
        <authorList>
            <person name="Goeker M."/>
        </authorList>
    </citation>
    <scope>NUCLEOTIDE SEQUENCE [LARGE SCALE GENOMIC DNA]</scope>
    <source>
        <strain evidence="1 2">DSM 16998</strain>
    </source>
</reference>